<dbReference type="AlphaFoldDB" id="A0A934T3M3"/>
<dbReference type="PROSITE" id="PS51257">
    <property type="entry name" value="PROKAR_LIPOPROTEIN"/>
    <property type="match status" value="1"/>
</dbReference>
<protein>
    <recommendedName>
        <fullName evidence="3">Lipoprotein</fullName>
    </recommendedName>
</protein>
<name>A0A934T3M3_9BURK</name>
<accession>A0A934T3M3</accession>
<evidence type="ECO:0000313" key="1">
    <source>
        <dbReference type="EMBL" id="MBK4737933.1"/>
    </source>
</evidence>
<keyword evidence="2" id="KW-1185">Reference proteome</keyword>
<dbReference type="RefSeq" id="WP_200596672.1">
    <property type="nucleotide sequence ID" value="NZ_JAEPBG010000015.1"/>
</dbReference>
<reference evidence="1" key="1">
    <citation type="submission" date="2021-01" db="EMBL/GenBank/DDBJ databases">
        <title>Genome sequence of strain Noviherbaspirillum sp. DKR-6.</title>
        <authorList>
            <person name="Chaudhary D.K."/>
        </authorList>
    </citation>
    <scope>NUCLEOTIDE SEQUENCE</scope>
    <source>
        <strain evidence="1">DKR-6</strain>
    </source>
</reference>
<organism evidence="1 2">
    <name type="scientific">Noviherbaspirillum pedocola</name>
    <dbReference type="NCBI Taxonomy" id="2801341"/>
    <lineage>
        <taxon>Bacteria</taxon>
        <taxon>Pseudomonadati</taxon>
        <taxon>Pseudomonadota</taxon>
        <taxon>Betaproteobacteria</taxon>
        <taxon>Burkholderiales</taxon>
        <taxon>Oxalobacteraceae</taxon>
        <taxon>Noviherbaspirillum</taxon>
    </lineage>
</organism>
<dbReference type="EMBL" id="JAEPBG010000015">
    <property type="protein sequence ID" value="MBK4737933.1"/>
    <property type="molecule type" value="Genomic_DNA"/>
</dbReference>
<evidence type="ECO:0000313" key="2">
    <source>
        <dbReference type="Proteomes" id="UP000622890"/>
    </source>
</evidence>
<evidence type="ECO:0008006" key="3">
    <source>
        <dbReference type="Google" id="ProtNLM"/>
    </source>
</evidence>
<dbReference type="Proteomes" id="UP000622890">
    <property type="component" value="Unassembled WGS sequence"/>
</dbReference>
<proteinExistence type="predicted"/>
<sequence>MKTRILTPLIATLALAGCADTLKDVNQGLAGLNQSLAAVTGTPVPTAQRMAIAPRAPQPTAEQQAALMRALQANFADKRLTAAVAEATPNIKAVIEKRACGAMDGAGIYSAPGKNWGDFFPSPMVATRYHNRGACMTVARIHGWQMQAMNALSFEVIYLADDSGESAKQAHEVVKQPDGAWMFTH</sequence>
<gene>
    <name evidence="1" type="ORF">JJB74_25205</name>
</gene>
<comment type="caution">
    <text evidence="1">The sequence shown here is derived from an EMBL/GenBank/DDBJ whole genome shotgun (WGS) entry which is preliminary data.</text>
</comment>